<evidence type="ECO:0000256" key="1">
    <source>
        <dbReference type="ARBA" id="ARBA00006484"/>
    </source>
</evidence>
<dbReference type="InterPro" id="IPR002347">
    <property type="entry name" value="SDR_fam"/>
</dbReference>
<dbReference type="SUPFAM" id="SSF51735">
    <property type="entry name" value="NAD(P)-binding Rossmann-fold domains"/>
    <property type="match status" value="1"/>
</dbReference>
<evidence type="ECO:0000313" key="3">
    <source>
        <dbReference type="EMBL" id="PTW62383.1"/>
    </source>
</evidence>
<reference evidence="3 4" key="1">
    <citation type="submission" date="2018-04" db="EMBL/GenBank/DDBJ databases">
        <title>Genomic Encyclopedia of Archaeal and Bacterial Type Strains, Phase II (KMG-II): from individual species to whole genera.</title>
        <authorList>
            <person name="Goeker M."/>
        </authorList>
    </citation>
    <scope>NUCLEOTIDE SEQUENCE [LARGE SCALE GENOMIC DNA]</scope>
    <source>
        <strain evidence="3 4">DSM 23382</strain>
    </source>
</reference>
<dbReference type="Gene3D" id="3.40.50.720">
    <property type="entry name" value="NAD(P)-binding Rossmann-like Domain"/>
    <property type="match status" value="1"/>
</dbReference>
<comment type="similarity">
    <text evidence="1">Belongs to the short-chain dehydrogenases/reductases (SDR) family.</text>
</comment>
<accession>A0A2T5VF54</accession>
<dbReference type="Proteomes" id="UP000244081">
    <property type="component" value="Unassembled WGS sequence"/>
</dbReference>
<sequence length="254" mass="25854">MFTPDHFTLRGRRALITGGSSGLGTAMAQAFVGLGADVVINGSSADRLASAGAALKQAGAPVATVCGDLAVEAAAVVDAAAEKLGGLDIVIHSAAIRNRRGTANIDADAFRHILEVNLTATYTLARAALPHLAKSDAGRLIFITSLAATQARPGDPAYTASKGGVSALTRSLAVEFGSDSLTVNAISPGMFATDVNKPMVGNPGIDAFVNTRIPLKRWGRPEELASAAMFLALPASSYVNGVIVPVDGGQSAQM</sequence>
<dbReference type="Pfam" id="PF13561">
    <property type="entry name" value="adh_short_C2"/>
    <property type="match status" value="1"/>
</dbReference>
<comment type="caution">
    <text evidence="3">The sequence shown here is derived from an EMBL/GenBank/DDBJ whole genome shotgun (WGS) entry which is preliminary data.</text>
</comment>
<keyword evidence="4" id="KW-1185">Reference proteome</keyword>
<evidence type="ECO:0000259" key="2">
    <source>
        <dbReference type="SMART" id="SM00822"/>
    </source>
</evidence>
<gene>
    <name evidence="3" type="ORF">C8N35_101425</name>
</gene>
<dbReference type="PRINTS" id="PR00081">
    <property type="entry name" value="GDHRDH"/>
</dbReference>
<proteinExistence type="inferred from homology"/>
<dbReference type="PRINTS" id="PR00080">
    <property type="entry name" value="SDRFAMILY"/>
</dbReference>
<protein>
    <submittedName>
        <fullName evidence="3">Gluconate 5-dehydrogenase</fullName>
    </submittedName>
</protein>
<dbReference type="SMART" id="SM00822">
    <property type="entry name" value="PKS_KR"/>
    <property type="match status" value="1"/>
</dbReference>
<name>A0A2T5VF54_9HYPH</name>
<dbReference type="PANTHER" id="PTHR42760:SF135">
    <property type="entry name" value="BLL7886 PROTEIN"/>
    <property type="match status" value="1"/>
</dbReference>
<dbReference type="GO" id="GO:0016616">
    <property type="term" value="F:oxidoreductase activity, acting on the CH-OH group of donors, NAD or NADP as acceptor"/>
    <property type="evidence" value="ECO:0007669"/>
    <property type="project" value="TreeGrafter"/>
</dbReference>
<dbReference type="PANTHER" id="PTHR42760">
    <property type="entry name" value="SHORT-CHAIN DEHYDROGENASES/REDUCTASES FAMILY MEMBER"/>
    <property type="match status" value="1"/>
</dbReference>
<dbReference type="EMBL" id="QAYG01000001">
    <property type="protein sequence ID" value="PTW62383.1"/>
    <property type="molecule type" value="Genomic_DNA"/>
</dbReference>
<dbReference type="AlphaFoldDB" id="A0A2T5VF54"/>
<dbReference type="PROSITE" id="PS00061">
    <property type="entry name" value="ADH_SHORT"/>
    <property type="match status" value="1"/>
</dbReference>
<organism evidence="3 4">
    <name type="scientific">Breoghania corrubedonensis</name>
    <dbReference type="NCBI Taxonomy" id="665038"/>
    <lineage>
        <taxon>Bacteria</taxon>
        <taxon>Pseudomonadati</taxon>
        <taxon>Pseudomonadota</taxon>
        <taxon>Alphaproteobacteria</taxon>
        <taxon>Hyphomicrobiales</taxon>
        <taxon>Stappiaceae</taxon>
        <taxon>Breoghania</taxon>
    </lineage>
</organism>
<dbReference type="FunFam" id="3.40.50.720:FF:000084">
    <property type="entry name" value="Short-chain dehydrogenase reductase"/>
    <property type="match status" value="1"/>
</dbReference>
<dbReference type="GO" id="GO:0030497">
    <property type="term" value="P:fatty acid elongation"/>
    <property type="evidence" value="ECO:0007669"/>
    <property type="project" value="TreeGrafter"/>
</dbReference>
<dbReference type="InterPro" id="IPR057326">
    <property type="entry name" value="KR_dom"/>
</dbReference>
<dbReference type="OrthoDB" id="286404at2"/>
<evidence type="ECO:0000313" key="4">
    <source>
        <dbReference type="Proteomes" id="UP000244081"/>
    </source>
</evidence>
<dbReference type="RefSeq" id="WP_107987961.1">
    <property type="nucleotide sequence ID" value="NZ_QAYG01000001.1"/>
</dbReference>
<feature type="domain" description="Ketoreductase" evidence="2">
    <location>
        <begin position="12"/>
        <end position="189"/>
    </location>
</feature>
<dbReference type="InterPro" id="IPR036291">
    <property type="entry name" value="NAD(P)-bd_dom_sf"/>
</dbReference>
<dbReference type="InterPro" id="IPR020904">
    <property type="entry name" value="Sc_DH/Rdtase_CS"/>
</dbReference>